<dbReference type="AlphaFoldDB" id="A0A1J8QWN3"/>
<evidence type="ECO:0000313" key="1">
    <source>
        <dbReference type="EMBL" id="OJA17872.1"/>
    </source>
</evidence>
<dbReference type="OrthoDB" id="2423954at2759"/>
<keyword evidence="2" id="KW-1185">Reference proteome</keyword>
<accession>A0A1J8QWN3</accession>
<name>A0A1J8QWN3_9AGAM</name>
<gene>
    <name evidence="1" type="ORF">AZE42_14025</name>
</gene>
<dbReference type="Proteomes" id="UP000183567">
    <property type="component" value="Unassembled WGS sequence"/>
</dbReference>
<reference evidence="1 2" key="1">
    <citation type="submission" date="2016-03" db="EMBL/GenBank/DDBJ databases">
        <title>Comparative genomics of the ectomycorrhizal sister species Rhizopogon vinicolor and Rhizopogon vesiculosus (Basidiomycota: Boletales) reveals a divergence of the mating type B locus.</title>
        <authorList>
            <person name="Mujic A.B."/>
            <person name="Kuo A."/>
            <person name="Tritt A."/>
            <person name="Lipzen A."/>
            <person name="Chen C."/>
            <person name="Johnson J."/>
            <person name="Sharma A."/>
            <person name="Barry K."/>
            <person name="Grigoriev I.V."/>
            <person name="Spatafora J.W."/>
        </authorList>
    </citation>
    <scope>NUCLEOTIDE SEQUENCE [LARGE SCALE GENOMIC DNA]</scope>
    <source>
        <strain evidence="1 2">AM-OR11-056</strain>
    </source>
</reference>
<organism evidence="1 2">
    <name type="scientific">Rhizopogon vesiculosus</name>
    <dbReference type="NCBI Taxonomy" id="180088"/>
    <lineage>
        <taxon>Eukaryota</taxon>
        <taxon>Fungi</taxon>
        <taxon>Dikarya</taxon>
        <taxon>Basidiomycota</taxon>
        <taxon>Agaricomycotina</taxon>
        <taxon>Agaricomycetes</taxon>
        <taxon>Agaricomycetidae</taxon>
        <taxon>Boletales</taxon>
        <taxon>Suillineae</taxon>
        <taxon>Rhizopogonaceae</taxon>
        <taxon>Rhizopogon</taxon>
    </lineage>
</organism>
<evidence type="ECO:0000313" key="2">
    <source>
        <dbReference type="Proteomes" id="UP000183567"/>
    </source>
</evidence>
<dbReference type="EMBL" id="LVVM01001792">
    <property type="protein sequence ID" value="OJA17872.1"/>
    <property type="molecule type" value="Genomic_DNA"/>
</dbReference>
<comment type="caution">
    <text evidence="1">The sequence shown here is derived from an EMBL/GenBank/DDBJ whole genome shotgun (WGS) entry which is preliminary data.</text>
</comment>
<sequence length="43" mass="4911">MTTVRRKLHAIRVRNSSSDAHNAEELLKQIIESGLVKLAVFFM</sequence>
<protein>
    <submittedName>
        <fullName evidence="1">Uncharacterized protein</fullName>
    </submittedName>
</protein>
<proteinExistence type="predicted"/>